<feature type="signal peptide" evidence="1">
    <location>
        <begin position="1"/>
        <end position="22"/>
    </location>
</feature>
<protein>
    <submittedName>
        <fullName evidence="2">Uncharacterized protein</fullName>
    </submittedName>
</protein>
<dbReference type="AlphaFoldDB" id="A0A9N9X020"/>
<organism evidence="2 3">
    <name type="scientific">Phaedon cochleariae</name>
    <name type="common">Mustard beetle</name>
    <dbReference type="NCBI Taxonomy" id="80249"/>
    <lineage>
        <taxon>Eukaryota</taxon>
        <taxon>Metazoa</taxon>
        <taxon>Ecdysozoa</taxon>
        <taxon>Arthropoda</taxon>
        <taxon>Hexapoda</taxon>
        <taxon>Insecta</taxon>
        <taxon>Pterygota</taxon>
        <taxon>Neoptera</taxon>
        <taxon>Endopterygota</taxon>
        <taxon>Coleoptera</taxon>
        <taxon>Polyphaga</taxon>
        <taxon>Cucujiformia</taxon>
        <taxon>Chrysomeloidea</taxon>
        <taxon>Chrysomelidae</taxon>
        <taxon>Chrysomelinae</taxon>
        <taxon>Chrysomelini</taxon>
        <taxon>Phaedon</taxon>
    </lineage>
</organism>
<dbReference type="EMBL" id="OU896707">
    <property type="protein sequence ID" value="CAG9812707.1"/>
    <property type="molecule type" value="Genomic_DNA"/>
</dbReference>
<keyword evidence="3" id="KW-1185">Reference proteome</keyword>
<proteinExistence type="predicted"/>
<reference evidence="2" key="2">
    <citation type="submission" date="2022-10" db="EMBL/GenBank/DDBJ databases">
        <authorList>
            <consortium name="ENA_rothamsted_submissions"/>
            <consortium name="culmorum"/>
            <person name="King R."/>
        </authorList>
    </citation>
    <scope>NUCLEOTIDE SEQUENCE</scope>
</reference>
<keyword evidence="1" id="KW-0732">Signal</keyword>
<gene>
    <name evidence="2" type="ORF">PHAECO_LOCUS1212</name>
</gene>
<dbReference type="OrthoDB" id="6777539at2759"/>
<evidence type="ECO:0000313" key="2">
    <source>
        <dbReference type="EMBL" id="CAG9812707.1"/>
    </source>
</evidence>
<sequence length="416" mass="49039">MSFFSSLFRCLCLCVVIEKGSWTPNTKENTNKHQKKVLKKRFHKLDAKRRDKSRKPEWLKEWTISRGWVHNKSHLLELGTSNPVAMNGKTYEELSDDSSVSLENVEDLISIRSNNYDFREESRNANDDETSDDASSVEVQINRSSLQNVSKIYHQMTENYREHFPESSRSATDFKDASLPEVYKERLLFNEERSKCGGLGGFWNYVKPKSKKKVSLNDCKFTVNRLYDDSTNKHSQTSVVEKYTKRNSLGRNIALYNTLNAKTNLHEEPIYECSEETSNYNSLNNVYFNPAYVPFENPKKISSNDNQMCVLNRLNGYHEDRINFRHNYQNSAMKMRNEKYVIRHIRVRIMLSLRVGKIQRVKKKPKMKKNKFFRGKNKHMNDKVPSENLEFRVTRMHEEQRRIGNGRTSIKIQNMR</sequence>
<evidence type="ECO:0000313" key="3">
    <source>
        <dbReference type="Proteomes" id="UP001153737"/>
    </source>
</evidence>
<name>A0A9N9X020_PHACE</name>
<feature type="chain" id="PRO_5040208153" evidence="1">
    <location>
        <begin position="23"/>
        <end position="416"/>
    </location>
</feature>
<dbReference type="Proteomes" id="UP001153737">
    <property type="component" value="Chromosome 1"/>
</dbReference>
<accession>A0A9N9X020</accession>
<reference evidence="2" key="1">
    <citation type="submission" date="2022-01" db="EMBL/GenBank/DDBJ databases">
        <authorList>
            <person name="King R."/>
        </authorList>
    </citation>
    <scope>NUCLEOTIDE SEQUENCE</scope>
</reference>
<evidence type="ECO:0000256" key="1">
    <source>
        <dbReference type="SAM" id="SignalP"/>
    </source>
</evidence>